<dbReference type="AlphaFoldDB" id="A0A061QJQ0"/>
<dbReference type="PANTHER" id="PTHR42920">
    <property type="entry name" value="OS03G0707200 PROTEIN-RELATED"/>
    <property type="match status" value="1"/>
</dbReference>
<evidence type="ECO:0000313" key="9">
    <source>
        <dbReference type="EMBL" id="JAC78974.1"/>
    </source>
</evidence>
<evidence type="ECO:0000256" key="4">
    <source>
        <dbReference type="ARBA" id="ARBA00022692"/>
    </source>
</evidence>
<evidence type="ECO:0000256" key="2">
    <source>
        <dbReference type="ARBA" id="ARBA00007635"/>
    </source>
</evidence>
<comment type="subcellular location">
    <subcellularLocation>
        <location evidence="1">Cell membrane</location>
        <topology evidence="1">Multi-pass membrane protein</topology>
    </subcellularLocation>
</comment>
<dbReference type="InterPro" id="IPR000620">
    <property type="entry name" value="EamA_dom"/>
</dbReference>
<evidence type="ECO:0000313" key="8">
    <source>
        <dbReference type="EMBL" id="JAC60877.1"/>
    </source>
</evidence>
<keyword evidence="3" id="KW-1003">Cell membrane</keyword>
<dbReference type="PANTHER" id="PTHR42920:SF26">
    <property type="entry name" value="OS03G0707200 PROTEIN"/>
    <property type="match status" value="1"/>
</dbReference>
<sequence length="405" mass="42473">MSSSMSLCRHTPCSPYSCTINSIPFHRVPTPTKSGEFFFSAGQPGCIQMTTISNTKFPRPSISINALKQNEVSVDRTVPAVQTEETTGDLHTSDISEPKSTGGLSMGAFQGSTKGLILLNIGAILFGTNNTVIKAAEDSCPPALLSAVRFSMAAVCFAPWIVEGVKNKEVRKSATELGLWLFAGYLAQAVGLSSTTASHGALTGTFTVLIVPMLVGFSGRSVPTSTWVAAVVALLGVGLLTTSDTTPNAGDAWCILSAVLFGTHKFRSESVTKAMEDSTQQLMALQLAVLAGSSCIAAGFEVFGSSEGLQQGLATLQEVPLPSLVYMGVASTALTLWIEMESLKEVSAPIAALIYSSEPLYGAGFAYAFLGDRWGPQGWVGAFLIVAACLASQLAESLRASRTET</sequence>
<organism evidence="8">
    <name type="scientific">Tetraselmis sp. GSL018</name>
    <dbReference type="NCBI Taxonomy" id="582737"/>
    <lineage>
        <taxon>Eukaryota</taxon>
        <taxon>Viridiplantae</taxon>
        <taxon>Chlorophyta</taxon>
        <taxon>core chlorophytes</taxon>
        <taxon>Chlorodendrophyceae</taxon>
        <taxon>Chlorodendrales</taxon>
        <taxon>Chlorodendraceae</taxon>
        <taxon>Tetraselmis</taxon>
    </lineage>
</organism>
<dbReference type="GO" id="GO:0005886">
    <property type="term" value="C:plasma membrane"/>
    <property type="evidence" value="ECO:0007669"/>
    <property type="project" value="UniProtKB-SubCell"/>
</dbReference>
<dbReference type="InterPro" id="IPR037185">
    <property type="entry name" value="EmrE-like"/>
</dbReference>
<feature type="domain" description="EamA" evidence="7">
    <location>
        <begin position="250"/>
        <end position="390"/>
    </location>
</feature>
<gene>
    <name evidence="9" type="ORF">TSPGSL018_13854</name>
    <name evidence="8" type="ORF">TSPGSL018_27758</name>
</gene>
<proteinExistence type="inferred from homology"/>
<dbReference type="SUPFAM" id="SSF103481">
    <property type="entry name" value="Multidrug resistance efflux transporter EmrE"/>
    <property type="match status" value="1"/>
</dbReference>
<evidence type="ECO:0000256" key="6">
    <source>
        <dbReference type="ARBA" id="ARBA00023136"/>
    </source>
</evidence>
<dbReference type="InterPro" id="IPR051258">
    <property type="entry name" value="Diverse_Substrate_Transporter"/>
</dbReference>
<evidence type="ECO:0000256" key="5">
    <source>
        <dbReference type="ARBA" id="ARBA00022989"/>
    </source>
</evidence>
<dbReference type="EMBL" id="GBEZ01026323">
    <property type="protein sequence ID" value="JAC60877.1"/>
    <property type="molecule type" value="Transcribed_RNA"/>
</dbReference>
<protein>
    <submittedName>
        <fullName evidence="8">Drug metabolite transporter superfamily</fullName>
    </submittedName>
</protein>
<comment type="similarity">
    <text evidence="2">Belongs to the drug/metabolite transporter (DMT) superfamily. Plant drug/metabolite exporter (P-DME) (TC 2.A.7.4) family.</text>
</comment>
<feature type="domain" description="EamA" evidence="7">
    <location>
        <begin position="114"/>
        <end position="241"/>
    </location>
</feature>
<evidence type="ECO:0000256" key="1">
    <source>
        <dbReference type="ARBA" id="ARBA00004651"/>
    </source>
</evidence>
<accession>A0A061QJQ0</accession>
<reference evidence="8" key="1">
    <citation type="submission" date="2014-05" db="EMBL/GenBank/DDBJ databases">
        <title>The transcriptome of the halophilic microalga Tetraselmis sp. GSL018 isolated from the Great Salt Lake, Utah.</title>
        <authorList>
            <person name="Jinkerson R.E."/>
            <person name="D'Adamo S."/>
            <person name="Posewitz M.C."/>
        </authorList>
    </citation>
    <scope>NUCLEOTIDE SEQUENCE</scope>
    <source>
        <strain evidence="8">GSL018</strain>
    </source>
</reference>
<evidence type="ECO:0000259" key="7">
    <source>
        <dbReference type="Pfam" id="PF00892"/>
    </source>
</evidence>
<evidence type="ECO:0000256" key="3">
    <source>
        <dbReference type="ARBA" id="ARBA00022475"/>
    </source>
</evidence>
<dbReference type="Pfam" id="PF00892">
    <property type="entry name" value="EamA"/>
    <property type="match status" value="2"/>
</dbReference>
<keyword evidence="6" id="KW-0472">Membrane</keyword>
<keyword evidence="5" id="KW-1133">Transmembrane helix</keyword>
<keyword evidence="4" id="KW-0812">Transmembrane</keyword>
<name>A0A061QJQ0_9CHLO</name>
<dbReference type="EMBL" id="GBEZ01006426">
    <property type="protein sequence ID" value="JAC78974.1"/>
    <property type="molecule type" value="Transcribed_RNA"/>
</dbReference>